<dbReference type="Gene3D" id="1.10.3210.10">
    <property type="entry name" value="Hypothetical protein af1432"/>
    <property type="match status" value="2"/>
</dbReference>
<dbReference type="GO" id="GO:0046872">
    <property type="term" value="F:metal ion binding"/>
    <property type="evidence" value="ECO:0007669"/>
    <property type="project" value="UniProtKB-KW"/>
</dbReference>
<proteinExistence type="predicted"/>
<dbReference type="GO" id="GO:0002953">
    <property type="term" value="F:5'-deoxynucleotidase activity"/>
    <property type="evidence" value="ECO:0007669"/>
    <property type="project" value="InterPro"/>
</dbReference>
<organism evidence="4 5">
    <name type="scientific">Candidatus Abawacabacteria bacterium RBG_16_42_10</name>
    <dbReference type="NCBI Taxonomy" id="1817814"/>
    <lineage>
        <taxon>Bacteria</taxon>
        <taxon>Candidatus Abawacaibacteriota</taxon>
    </lineage>
</organism>
<dbReference type="InterPro" id="IPR006674">
    <property type="entry name" value="HD_domain"/>
</dbReference>
<evidence type="ECO:0000313" key="4">
    <source>
        <dbReference type="EMBL" id="OGC82530.1"/>
    </source>
</evidence>
<comment type="caution">
    <text evidence="4">The sequence shown here is derived from an EMBL/GenBank/DDBJ whole genome shotgun (WGS) entry which is preliminary data.</text>
</comment>
<protein>
    <recommendedName>
        <fullName evidence="3">HD domain-containing protein</fullName>
    </recommendedName>
</protein>
<evidence type="ECO:0000256" key="2">
    <source>
        <dbReference type="ARBA" id="ARBA00022801"/>
    </source>
</evidence>
<dbReference type="Pfam" id="PF13023">
    <property type="entry name" value="HD_3"/>
    <property type="match status" value="1"/>
</dbReference>
<dbReference type="SUPFAM" id="SSF109604">
    <property type="entry name" value="HD-domain/PDEase-like"/>
    <property type="match status" value="2"/>
</dbReference>
<gene>
    <name evidence="4" type="ORF">A2V81_01015</name>
</gene>
<keyword evidence="2" id="KW-0378">Hydrolase</keyword>
<evidence type="ECO:0000259" key="3">
    <source>
        <dbReference type="Pfam" id="PF13023"/>
    </source>
</evidence>
<sequence>MKNLARFFSIVEMTKQVPRYGWTTVGFANEEIDTLAEHHFMVTMMTLLLATDMESRGMKIDVRKSITMSLGHDLSELFGGDVATPLGMVNPEIKRLSRIIEAHTTNYLGDMLKNPALKEDFQSWCDEEREQKTDEAKLVKLADRLEAELYKETRYRPVRYTERNKKYVEKAILSIPPAMKDKDIQKYCSDFAHCLLEAVQKKELRNAPRERLTDPTKKVPQMRGLADLCAILQISKEMPRYGWGFARFSLKEMDKISEHNYVLAVMSLLVTSEIERLGIKVDVRRTIEMSLIHDLSKLFGGDLSAPWAQANPDIRAAANEIKKTAISLLATISGNPKLQSMIEERYLEASENKTDEAILVRILGQLEDYLYREIVRRPKYTEKDTEYIKKNISSFVEKLSDAKLQQFVQKLIDDLVELIHSEELRHSPLYFQEK</sequence>
<dbReference type="InterPro" id="IPR039356">
    <property type="entry name" value="YfbR/HDDC2"/>
</dbReference>
<evidence type="ECO:0000256" key="1">
    <source>
        <dbReference type="ARBA" id="ARBA00022723"/>
    </source>
</evidence>
<dbReference type="Pfam" id="PF12917">
    <property type="entry name" value="YfbR-like"/>
    <property type="match status" value="1"/>
</dbReference>
<accession>A0A1F4XLN2</accession>
<dbReference type="PANTHER" id="PTHR11845:SF13">
    <property type="entry name" value="5'-DEOXYNUCLEOTIDASE HDDC2"/>
    <property type="match status" value="1"/>
</dbReference>
<dbReference type="AlphaFoldDB" id="A0A1F4XLN2"/>
<reference evidence="4 5" key="1">
    <citation type="journal article" date="2016" name="Nat. Commun.">
        <title>Thousands of microbial genomes shed light on interconnected biogeochemical processes in an aquifer system.</title>
        <authorList>
            <person name="Anantharaman K."/>
            <person name="Brown C.T."/>
            <person name="Hug L.A."/>
            <person name="Sharon I."/>
            <person name="Castelle C.J."/>
            <person name="Probst A.J."/>
            <person name="Thomas B.C."/>
            <person name="Singh A."/>
            <person name="Wilkins M.J."/>
            <person name="Karaoz U."/>
            <person name="Brodie E.L."/>
            <person name="Williams K.H."/>
            <person name="Hubbard S.S."/>
            <person name="Banfield J.F."/>
        </authorList>
    </citation>
    <scope>NUCLEOTIDE SEQUENCE [LARGE SCALE GENOMIC DNA]</scope>
</reference>
<dbReference type="PANTHER" id="PTHR11845">
    <property type="entry name" value="5'-DEOXYNUCLEOTIDASE HDDC2"/>
    <property type="match status" value="1"/>
</dbReference>
<dbReference type="Proteomes" id="UP000177614">
    <property type="component" value="Unassembled WGS sequence"/>
</dbReference>
<dbReference type="EMBL" id="MEWR01000005">
    <property type="protein sequence ID" value="OGC82530.1"/>
    <property type="molecule type" value="Genomic_DNA"/>
</dbReference>
<feature type="domain" description="HD" evidence="3">
    <location>
        <begin position="236"/>
        <end position="381"/>
    </location>
</feature>
<dbReference type="STRING" id="1817814.A2V81_01015"/>
<keyword evidence="1" id="KW-0479">Metal-binding</keyword>
<name>A0A1F4XLN2_9BACT</name>
<evidence type="ECO:0000313" key="5">
    <source>
        <dbReference type="Proteomes" id="UP000177614"/>
    </source>
</evidence>